<dbReference type="RefSeq" id="WP_032611590.1">
    <property type="nucleotide sequence ID" value="NZ_CP083630.1"/>
</dbReference>
<dbReference type="Proteomes" id="UP000222768">
    <property type="component" value="Unassembled WGS sequence"/>
</dbReference>
<dbReference type="Gene3D" id="3.10.450.50">
    <property type="match status" value="1"/>
</dbReference>
<gene>
    <name evidence="2" type="ORF">CRX53_12310</name>
    <name evidence="3" type="ORF">NCTC13032_04317</name>
</gene>
<dbReference type="AlphaFoldDB" id="A0A4U9HXR0"/>
<evidence type="ECO:0000259" key="1">
    <source>
        <dbReference type="Pfam" id="PF13577"/>
    </source>
</evidence>
<evidence type="ECO:0000313" key="5">
    <source>
        <dbReference type="Proteomes" id="UP000310719"/>
    </source>
</evidence>
<sequence length="160" mass="17904">MYPQNEKDLVSVLQVERDITCLINSYPYLLDSGKFSEVAGLLRHATLEVPGHQITGRNEIERFLSSGIQLHQDGTPRTWHAVSNILVEGNPFSGEASATSYFTVHQELPGFHLQPICTGHYKDRFALIGDEWQFVHRAVVPHLIGDIRFHVSGANAEANL</sequence>
<dbReference type="InterPro" id="IPR037401">
    <property type="entry name" value="SnoaL-like"/>
</dbReference>
<organism evidence="3 5">
    <name type="scientific">Leclercia adecarboxylata</name>
    <dbReference type="NCBI Taxonomy" id="83655"/>
    <lineage>
        <taxon>Bacteria</taxon>
        <taxon>Pseudomonadati</taxon>
        <taxon>Pseudomonadota</taxon>
        <taxon>Gammaproteobacteria</taxon>
        <taxon>Enterobacterales</taxon>
        <taxon>Enterobacteriaceae</taxon>
        <taxon>Leclercia</taxon>
    </lineage>
</organism>
<dbReference type="EMBL" id="LR590464">
    <property type="protein sequence ID" value="VTP69414.1"/>
    <property type="molecule type" value="Genomic_DNA"/>
</dbReference>
<dbReference type="EMBL" id="PDLK01000002">
    <property type="protein sequence ID" value="PHH04705.1"/>
    <property type="molecule type" value="Genomic_DNA"/>
</dbReference>
<evidence type="ECO:0000313" key="3">
    <source>
        <dbReference type="EMBL" id="VTP69414.1"/>
    </source>
</evidence>
<name>A0A4U9HXR0_9ENTR</name>
<dbReference type="Proteomes" id="UP000310719">
    <property type="component" value="Chromosome"/>
</dbReference>
<feature type="domain" description="SnoaL-like" evidence="1">
    <location>
        <begin position="13"/>
        <end position="137"/>
    </location>
</feature>
<protein>
    <submittedName>
        <fullName evidence="2">Nuclear transport factor 2 family protein</fullName>
    </submittedName>
</protein>
<evidence type="ECO:0000313" key="2">
    <source>
        <dbReference type="EMBL" id="PHH04705.1"/>
    </source>
</evidence>
<dbReference type="InterPro" id="IPR032710">
    <property type="entry name" value="NTF2-like_dom_sf"/>
</dbReference>
<reference evidence="4" key="1">
    <citation type="submission" date="2017-09" db="EMBL/GenBank/DDBJ databases">
        <title>FDA dAtabase for Regulatory Grade micrObial Sequences (FDA-ARGOS): Supporting development and validation of Infectious Disease Dx tests.</title>
        <authorList>
            <person name="Minogue T."/>
            <person name="Wolcott M."/>
            <person name="Wasieloski L."/>
            <person name="Aguilar W."/>
            <person name="Moore D."/>
            <person name="Tallon L."/>
            <person name="Sadzewicz L."/>
            <person name="Ott S."/>
            <person name="Zhao X."/>
            <person name="Nagaraj S."/>
            <person name="Vavikolanu K."/>
            <person name="Aluvathingal J."/>
            <person name="Nadendla S."/>
            <person name="Sichtig H."/>
        </authorList>
    </citation>
    <scope>NUCLEOTIDE SEQUENCE [LARGE SCALE GENOMIC DNA]</scope>
    <source>
        <strain evidence="4">FDAARGOS_404</strain>
    </source>
</reference>
<proteinExistence type="predicted"/>
<reference evidence="3 5" key="3">
    <citation type="submission" date="2019-05" db="EMBL/GenBank/DDBJ databases">
        <authorList>
            <consortium name="Pathogen Informatics"/>
        </authorList>
    </citation>
    <scope>NUCLEOTIDE SEQUENCE [LARGE SCALE GENOMIC DNA]</scope>
    <source>
        <strain evidence="3 5">NCTC13032</strain>
    </source>
</reference>
<dbReference type="SUPFAM" id="SSF54427">
    <property type="entry name" value="NTF2-like"/>
    <property type="match status" value="1"/>
</dbReference>
<dbReference type="Pfam" id="PF13577">
    <property type="entry name" value="SnoaL_4"/>
    <property type="match status" value="1"/>
</dbReference>
<accession>A0A4U9HXR0</accession>
<dbReference type="CDD" id="cd00531">
    <property type="entry name" value="NTF2_like"/>
    <property type="match status" value="1"/>
</dbReference>
<reference evidence="2" key="2">
    <citation type="submission" date="2017-09" db="EMBL/GenBank/DDBJ databases">
        <title>FDA dAtabase for Regulatory Grade micrObial Sequences (FDA-ARGOS): Supporting development and validation of Infectious Disease Dx tests.</title>
        <authorList>
            <person name="Minogue T."/>
            <person name="Wolcott M."/>
            <person name="Wasieloski L."/>
            <person name="Aguilar W."/>
            <person name="Moore D."/>
            <person name="Tallon L.J."/>
            <person name="Sadzewicz L."/>
            <person name="Ott S."/>
            <person name="Zhao X."/>
            <person name="Nagaraj S."/>
            <person name="Vavikolanu K."/>
            <person name="Aluvathingal J."/>
            <person name="Nadendla S."/>
            <person name="Sichtig H."/>
        </authorList>
    </citation>
    <scope>NUCLEOTIDE SEQUENCE</scope>
    <source>
        <strain evidence="2">FDAARGOS_404</strain>
    </source>
</reference>
<evidence type="ECO:0000313" key="4">
    <source>
        <dbReference type="Proteomes" id="UP000222768"/>
    </source>
</evidence>